<keyword evidence="4" id="KW-0547">Nucleotide-binding</keyword>
<evidence type="ECO:0000256" key="3">
    <source>
        <dbReference type="ARBA" id="ARBA00022598"/>
    </source>
</evidence>
<accession>A0A839V942</accession>
<dbReference type="SUPFAM" id="SSF56801">
    <property type="entry name" value="Acetyl-CoA synthetase-like"/>
    <property type="match status" value="1"/>
</dbReference>
<dbReference type="InterPro" id="IPR020845">
    <property type="entry name" value="AMP-binding_CS"/>
</dbReference>
<dbReference type="Pfam" id="PF00501">
    <property type="entry name" value="AMP-binding"/>
    <property type="match status" value="1"/>
</dbReference>
<dbReference type="AlphaFoldDB" id="A0A839V942"/>
<comment type="similarity">
    <text evidence="1">Belongs to the ATP-dependent AMP-binding enzyme family.</text>
</comment>
<evidence type="ECO:0000256" key="2">
    <source>
        <dbReference type="ARBA" id="ARBA00013275"/>
    </source>
</evidence>
<feature type="domain" description="AMP-binding enzyme C-terminal" evidence="8">
    <location>
        <begin position="535"/>
        <end position="612"/>
    </location>
</feature>
<dbReference type="InterPro" id="IPR025110">
    <property type="entry name" value="AMP-bd_C"/>
</dbReference>
<evidence type="ECO:0000256" key="1">
    <source>
        <dbReference type="ARBA" id="ARBA00006432"/>
    </source>
</evidence>
<dbReference type="PANTHER" id="PTHR24095">
    <property type="entry name" value="ACETYL-COENZYME A SYNTHETASE"/>
    <property type="match status" value="1"/>
</dbReference>
<dbReference type="InterPro" id="IPR042099">
    <property type="entry name" value="ANL_N_sf"/>
</dbReference>
<evidence type="ECO:0000256" key="4">
    <source>
        <dbReference type="ARBA" id="ARBA00022741"/>
    </source>
</evidence>
<dbReference type="Gene3D" id="3.30.300.30">
    <property type="match status" value="1"/>
</dbReference>
<feature type="domain" description="Acetyl-coenzyme A synthetase N-terminal" evidence="9">
    <location>
        <begin position="31"/>
        <end position="85"/>
    </location>
</feature>
<dbReference type="Pfam" id="PF13193">
    <property type="entry name" value="AMP-binding_C"/>
    <property type="match status" value="1"/>
</dbReference>
<dbReference type="GO" id="GO:0005524">
    <property type="term" value="F:ATP binding"/>
    <property type="evidence" value="ECO:0007669"/>
    <property type="project" value="UniProtKB-KW"/>
</dbReference>
<dbReference type="PROSITE" id="PS00455">
    <property type="entry name" value="AMP_BINDING"/>
    <property type="match status" value="1"/>
</dbReference>
<organism evidence="10 11">
    <name type="scientific">Halomonas cerina</name>
    <dbReference type="NCBI Taxonomy" id="447424"/>
    <lineage>
        <taxon>Bacteria</taxon>
        <taxon>Pseudomonadati</taxon>
        <taxon>Pseudomonadota</taxon>
        <taxon>Gammaproteobacteria</taxon>
        <taxon>Oceanospirillales</taxon>
        <taxon>Halomonadaceae</taxon>
        <taxon>Halomonas</taxon>
    </lineage>
</organism>
<name>A0A839V942_9GAMM</name>
<dbReference type="RefSeq" id="WP_183327127.1">
    <property type="nucleotide sequence ID" value="NZ_JACHXP010000019.1"/>
</dbReference>
<evidence type="ECO:0000256" key="5">
    <source>
        <dbReference type="ARBA" id="ARBA00022840"/>
    </source>
</evidence>
<gene>
    <name evidence="10" type="ORF">FHR94_003238</name>
</gene>
<comment type="caution">
    <text evidence="10">The sequence shown here is derived from an EMBL/GenBank/DDBJ whole genome shotgun (WGS) entry which is preliminary data.</text>
</comment>
<dbReference type="GO" id="GO:0006085">
    <property type="term" value="P:acetyl-CoA biosynthetic process"/>
    <property type="evidence" value="ECO:0007669"/>
    <property type="project" value="TreeGrafter"/>
</dbReference>
<evidence type="ECO:0000259" key="8">
    <source>
        <dbReference type="Pfam" id="PF13193"/>
    </source>
</evidence>
<feature type="domain" description="AMP-dependent synthetase/ligase" evidence="7">
    <location>
        <begin position="100"/>
        <end position="476"/>
    </location>
</feature>
<sequence>MTKQAVWTPDHEYCQRTRLQQWIEELGLEHYDDLLSRSVDDTAWFWGAVEKKLGVEWRAPYASAIEDPREIMHPRWFPEGRLNIIDSLLERWARDPEAGARQALIAEAEDGSEVRYTYAELAREVARCAEMLRGLGVSRGDVVSLYLPMIPQAIIAMLATIRLGAIYAPAFSGYNADALAVRLEDSGSRFLVTADGYHRRGRFIDMKAKADEAVAAGSAVETVIVVNNAGSDPARLANHEHDWESLMAATEAREEREPACEMASDDPLLLIYTSGTSGKPKGAVHTHAGLPLKSALDLGLCMDLGEGDTLFWITDMGWLTAPVAVFGAFMNGATLAIYDGAPNYPKEDRLWTLVEGFGATHVGISPTFTRSLMKNAIAPKHLGERVRLFLSTGEPWDDESWHWLFKTVGERRIPIINYAGGTEIGGGILVNVLLRPIGPSCFNSPIPGMAAVVVNPDGERVVDELGELVIDKPWVGMTKSFWHNNTKYEGEYFSRWPGRWVHGDMAIAYPDGQLEIRGRSDDTMNVAGKRVGPAEIESIVVASPAVAEVAVVGVADPMKGEVPLCFVVLKPEAEREGVEASLKALVGEKLGKAFAPREVFVVDALPKTKNGKLLRRVVKNAYIGGDVGDLSALESYEAVENIARLRDRGEASEDAS</sequence>
<keyword evidence="5" id="KW-0067">ATP-binding</keyword>
<evidence type="ECO:0000313" key="10">
    <source>
        <dbReference type="EMBL" id="MBB3191962.1"/>
    </source>
</evidence>
<evidence type="ECO:0000259" key="7">
    <source>
        <dbReference type="Pfam" id="PF00501"/>
    </source>
</evidence>
<evidence type="ECO:0000256" key="6">
    <source>
        <dbReference type="ARBA" id="ARBA00022990"/>
    </source>
</evidence>
<reference evidence="10 11" key="1">
    <citation type="submission" date="2020-08" db="EMBL/GenBank/DDBJ databases">
        <title>Genomic Encyclopedia of Type Strains, Phase III (KMG-III): the genomes of soil and plant-associated and newly described type strains.</title>
        <authorList>
            <person name="Whitman W."/>
        </authorList>
    </citation>
    <scope>NUCLEOTIDE SEQUENCE [LARGE SCALE GENOMIC DNA]</scope>
    <source>
        <strain evidence="10 11">CECT 7282</strain>
    </source>
</reference>
<proteinExistence type="inferred from homology"/>
<evidence type="ECO:0000313" key="11">
    <source>
        <dbReference type="Proteomes" id="UP000547614"/>
    </source>
</evidence>
<dbReference type="InterPro" id="IPR032387">
    <property type="entry name" value="ACAS_N"/>
</dbReference>
<keyword evidence="6" id="KW-0007">Acetylation</keyword>
<dbReference type="EMBL" id="JACHXP010000019">
    <property type="protein sequence ID" value="MBB3191962.1"/>
    <property type="molecule type" value="Genomic_DNA"/>
</dbReference>
<protein>
    <recommendedName>
        <fullName evidence="2">acetate--CoA ligase</fullName>
        <ecNumber evidence="2">6.2.1.1</ecNumber>
    </recommendedName>
</protein>
<dbReference type="InterPro" id="IPR000873">
    <property type="entry name" value="AMP-dep_synth/lig_dom"/>
</dbReference>
<dbReference type="PANTHER" id="PTHR24095:SF14">
    <property type="entry name" value="ACETYL-COENZYME A SYNTHETASE 1"/>
    <property type="match status" value="1"/>
</dbReference>
<keyword evidence="3 10" id="KW-0436">Ligase</keyword>
<dbReference type="Proteomes" id="UP000547614">
    <property type="component" value="Unassembled WGS sequence"/>
</dbReference>
<dbReference type="Gene3D" id="3.40.50.12780">
    <property type="entry name" value="N-terminal domain of ligase-like"/>
    <property type="match status" value="1"/>
</dbReference>
<keyword evidence="11" id="KW-1185">Reference proteome</keyword>
<dbReference type="GO" id="GO:0003987">
    <property type="term" value="F:acetate-CoA ligase activity"/>
    <property type="evidence" value="ECO:0007669"/>
    <property type="project" value="UniProtKB-EC"/>
</dbReference>
<dbReference type="InterPro" id="IPR045851">
    <property type="entry name" value="AMP-bd_C_sf"/>
</dbReference>
<dbReference type="Pfam" id="PF16177">
    <property type="entry name" value="ACAS_N"/>
    <property type="match status" value="1"/>
</dbReference>
<dbReference type="EC" id="6.2.1.1" evidence="2"/>
<evidence type="ECO:0000259" key="9">
    <source>
        <dbReference type="Pfam" id="PF16177"/>
    </source>
</evidence>